<gene>
    <name evidence="2" type="ORF">GQX73_g1539</name>
</gene>
<organism evidence="2 3">
    <name type="scientific">Xylaria multiplex</name>
    <dbReference type="NCBI Taxonomy" id="323545"/>
    <lineage>
        <taxon>Eukaryota</taxon>
        <taxon>Fungi</taxon>
        <taxon>Dikarya</taxon>
        <taxon>Ascomycota</taxon>
        <taxon>Pezizomycotina</taxon>
        <taxon>Sordariomycetes</taxon>
        <taxon>Xylariomycetidae</taxon>
        <taxon>Xylariales</taxon>
        <taxon>Xylariaceae</taxon>
        <taxon>Xylaria</taxon>
    </lineage>
</organism>
<name>A0A7C8MUN9_9PEZI</name>
<comment type="caution">
    <text evidence="2">The sequence shown here is derived from an EMBL/GenBank/DDBJ whole genome shotgun (WGS) entry which is preliminary data.</text>
</comment>
<protein>
    <submittedName>
        <fullName evidence="2">Uncharacterized protein</fullName>
    </submittedName>
</protein>
<proteinExistence type="predicted"/>
<evidence type="ECO:0000313" key="2">
    <source>
        <dbReference type="EMBL" id="KAF2971950.1"/>
    </source>
</evidence>
<sequence>MEPDRCRKKRSSRRKAGPAFEFISIASSSSIIEPYTEEVRIAIRRQAARSGRQKHLRESASPNQEDSMSITPQLKDSADEKINTPPGIQYARLAIQPSTNGFETMRVIYNFDITALDSFVDVDLAVNAFRLLQDHPTSPAAFLQKGSSSFLAYLPSRYGFKPFLDDAMHCVAARAAQMLGHSTTRTLPSELHMKALRSLYSTTQNDAACPITDIYCATRLLVLYESLGSPDINALAIHNEYGTKLLSQKGPSLDLSRFSRMLFRSQGPHIVISEMYKQDYSMFEAQEWQDFFDRAANMETDVDAHYWWKFFGCVTSLPGILKDARALFFETTLDPFTYSSRSFSILERAKNMYQALNNSHVLYQRSASQPRSLLSLPSSANIESTGRVRLQGFLRYSAMFISRLLATLSLSEVDRAMGEEEAQRVAAETLLVEKMTRNSDPTMAWHLGQRSTLPYSIIRTREEWLPINEPGGSWEELKTFLARRWLLWEDSYHGTVLVEELERVQVEN</sequence>
<dbReference type="InParanoid" id="A0A7C8MUN9"/>
<dbReference type="InterPro" id="IPR053178">
    <property type="entry name" value="Osmoadaptation_assoc"/>
</dbReference>
<feature type="compositionally biased region" description="Polar residues" evidence="1">
    <location>
        <begin position="60"/>
        <end position="74"/>
    </location>
</feature>
<dbReference type="AlphaFoldDB" id="A0A7C8MUN9"/>
<reference evidence="2 3" key="1">
    <citation type="submission" date="2019-12" db="EMBL/GenBank/DDBJ databases">
        <title>Draft genome sequence of the ascomycete Xylaria multiplex DSM 110363.</title>
        <authorList>
            <person name="Buettner E."/>
            <person name="Kellner H."/>
        </authorList>
    </citation>
    <scope>NUCLEOTIDE SEQUENCE [LARGE SCALE GENOMIC DNA]</scope>
    <source>
        <strain evidence="2 3">DSM 110363</strain>
    </source>
</reference>
<feature type="compositionally biased region" description="Basic residues" evidence="1">
    <location>
        <begin position="46"/>
        <end position="55"/>
    </location>
</feature>
<dbReference type="Proteomes" id="UP000481858">
    <property type="component" value="Unassembled WGS sequence"/>
</dbReference>
<keyword evidence="3" id="KW-1185">Reference proteome</keyword>
<dbReference type="PANTHER" id="PTHR38111">
    <property type="entry name" value="ZN(2)-C6 FUNGAL-TYPE DOMAIN-CONTAINING PROTEIN-RELATED"/>
    <property type="match status" value="1"/>
</dbReference>
<dbReference type="PANTHER" id="PTHR38111:SF6">
    <property type="entry name" value="FINGER DOMAIN PROTEIN, PUTATIVE (AFU_ORTHOLOGUE AFUA_8G01940)-RELATED"/>
    <property type="match status" value="1"/>
</dbReference>
<evidence type="ECO:0000313" key="3">
    <source>
        <dbReference type="Proteomes" id="UP000481858"/>
    </source>
</evidence>
<feature type="region of interest" description="Disordered" evidence="1">
    <location>
        <begin position="46"/>
        <end position="82"/>
    </location>
</feature>
<dbReference type="EMBL" id="WUBL01000009">
    <property type="protein sequence ID" value="KAF2971950.1"/>
    <property type="molecule type" value="Genomic_DNA"/>
</dbReference>
<dbReference type="OrthoDB" id="5126878at2759"/>
<accession>A0A7C8MUN9</accession>
<evidence type="ECO:0000256" key="1">
    <source>
        <dbReference type="SAM" id="MobiDB-lite"/>
    </source>
</evidence>